<dbReference type="OrthoDB" id="10047254at2759"/>
<dbReference type="GO" id="GO:0015074">
    <property type="term" value="P:DNA integration"/>
    <property type="evidence" value="ECO:0007669"/>
    <property type="project" value="InterPro"/>
</dbReference>
<dbReference type="Proteomes" id="UP000596742">
    <property type="component" value="Unassembled WGS sequence"/>
</dbReference>
<feature type="domain" description="Integrase catalytic" evidence="1">
    <location>
        <begin position="1"/>
        <end position="115"/>
    </location>
</feature>
<protein>
    <recommendedName>
        <fullName evidence="1">Integrase catalytic domain-containing protein</fullName>
    </recommendedName>
</protein>
<proteinExistence type="predicted"/>
<dbReference type="InterPro" id="IPR036397">
    <property type="entry name" value="RNaseH_sf"/>
</dbReference>
<accession>A0A8B6D504</accession>
<sequence length="255" mass="29137">MEAWTVANILVTEIICRFSVTTMIHSDQGRQLDNELFSEMCILFQIRKPRKTPYYPQSDGMVQRFNSTLVKMISAYVDEYYTNWDQLLPYLMVAHKTAVHETTGRTSNRMIKGKVVVAPVDIMYEFPRKMKSIPANKWITSKNFPFPRIPANTIPATTATIATPPLTSSFLIPTLVETDPNESLMSLYTVVVLIFTNECRVYYNNYKRKHGIPIPAHVVRLAATSGLMLAERKSGDDTKKTAETEIWKCCIEQLL</sequence>
<evidence type="ECO:0000313" key="2">
    <source>
        <dbReference type="EMBL" id="VDI13497.1"/>
    </source>
</evidence>
<dbReference type="AlphaFoldDB" id="A0A8B6D504"/>
<dbReference type="SUPFAM" id="SSF53098">
    <property type="entry name" value="Ribonuclease H-like"/>
    <property type="match status" value="1"/>
</dbReference>
<dbReference type="GO" id="GO:0003676">
    <property type="term" value="F:nucleic acid binding"/>
    <property type="evidence" value="ECO:0007669"/>
    <property type="project" value="InterPro"/>
</dbReference>
<organism evidence="2 3">
    <name type="scientific">Mytilus galloprovincialis</name>
    <name type="common">Mediterranean mussel</name>
    <dbReference type="NCBI Taxonomy" id="29158"/>
    <lineage>
        <taxon>Eukaryota</taxon>
        <taxon>Metazoa</taxon>
        <taxon>Spiralia</taxon>
        <taxon>Lophotrochozoa</taxon>
        <taxon>Mollusca</taxon>
        <taxon>Bivalvia</taxon>
        <taxon>Autobranchia</taxon>
        <taxon>Pteriomorphia</taxon>
        <taxon>Mytilida</taxon>
        <taxon>Mytiloidea</taxon>
        <taxon>Mytilidae</taxon>
        <taxon>Mytilinae</taxon>
        <taxon>Mytilus</taxon>
    </lineage>
</organism>
<dbReference type="PROSITE" id="PS50994">
    <property type="entry name" value="INTEGRASE"/>
    <property type="match status" value="1"/>
</dbReference>
<dbReference type="PANTHER" id="PTHR37984:SF15">
    <property type="entry name" value="INTEGRASE CATALYTIC DOMAIN-CONTAINING PROTEIN"/>
    <property type="match status" value="1"/>
</dbReference>
<dbReference type="InterPro" id="IPR050951">
    <property type="entry name" value="Retrovirus_Pol_polyprotein"/>
</dbReference>
<gene>
    <name evidence="2" type="ORF">MGAL_10B092691</name>
</gene>
<dbReference type="Gene3D" id="3.30.420.10">
    <property type="entry name" value="Ribonuclease H-like superfamily/Ribonuclease H"/>
    <property type="match status" value="1"/>
</dbReference>
<dbReference type="PANTHER" id="PTHR37984">
    <property type="entry name" value="PROTEIN CBG26694"/>
    <property type="match status" value="1"/>
</dbReference>
<comment type="caution">
    <text evidence="2">The sequence shown here is derived from an EMBL/GenBank/DDBJ whole genome shotgun (WGS) entry which is preliminary data.</text>
</comment>
<name>A0A8B6D504_MYTGA</name>
<reference evidence="2" key="1">
    <citation type="submission" date="2018-11" db="EMBL/GenBank/DDBJ databases">
        <authorList>
            <person name="Alioto T."/>
            <person name="Alioto T."/>
        </authorList>
    </citation>
    <scope>NUCLEOTIDE SEQUENCE</scope>
</reference>
<dbReference type="EMBL" id="UYJE01002780">
    <property type="protein sequence ID" value="VDI13497.1"/>
    <property type="molecule type" value="Genomic_DNA"/>
</dbReference>
<keyword evidence="3" id="KW-1185">Reference proteome</keyword>
<evidence type="ECO:0000259" key="1">
    <source>
        <dbReference type="PROSITE" id="PS50994"/>
    </source>
</evidence>
<dbReference type="InterPro" id="IPR001584">
    <property type="entry name" value="Integrase_cat-core"/>
</dbReference>
<evidence type="ECO:0000313" key="3">
    <source>
        <dbReference type="Proteomes" id="UP000596742"/>
    </source>
</evidence>
<dbReference type="InterPro" id="IPR012337">
    <property type="entry name" value="RNaseH-like_sf"/>
</dbReference>